<dbReference type="VEuPathDB" id="VectorBase:AQUA014596"/>
<feature type="transmembrane region" description="Helical" evidence="1">
    <location>
        <begin position="47"/>
        <end position="77"/>
    </location>
</feature>
<evidence type="ECO:0000313" key="2">
    <source>
        <dbReference type="EnsemblMetazoa" id="AQUA014596-PA"/>
    </source>
</evidence>
<sequence>VRFRHVDRLLDDLLHRVGLRHVHNLLDRHLDDLFHRVGFLLDHRLDVIVMMVMVMVLDLDLLLHDVMLADVVVLAFAHRRIRRVRRRVDHALVRAGRQLGRFACLRFRLTVGTGGMLLGLFALRLAEKDVDLFARLALLVLLHRLPLAIFGRRLLQHRQPSVIVHASVRVQLPAFELQRQCCRDDDSHRCHQYRKLHFDTLMDGRRVQ</sequence>
<accession>A0A182XRX7</accession>
<keyword evidence="3" id="KW-1185">Reference proteome</keyword>
<protein>
    <submittedName>
        <fullName evidence="2">Uncharacterized protein</fullName>
    </submittedName>
</protein>
<keyword evidence="1" id="KW-1133">Transmembrane helix</keyword>
<dbReference type="AlphaFoldDB" id="A0A182XRX7"/>
<evidence type="ECO:0000256" key="1">
    <source>
        <dbReference type="SAM" id="Phobius"/>
    </source>
</evidence>
<feature type="transmembrane region" description="Helical" evidence="1">
    <location>
        <begin position="107"/>
        <end position="126"/>
    </location>
</feature>
<keyword evidence="1" id="KW-0812">Transmembrane</keyword>
<name>A0A182XRX7_ANOQN</name>
<reference evidence="2" key="1">
    <citation type="submission" date="2020-05" db="UniProtKB">
        <authorList>
            <consortium name="EnsemblMetazoa"/>
        </authorList>
    </citation>
    <scope>IDENTIFICATION</scope>
    <source>
        <strain evidence="2">SANGQUA</strain>
    </source>
</reference>
<keyword evidence="1" id="KW-0472">Membrane</keyword>
<dbReference type="Proteomes" id="UP000076407">
    <property type="component" value="Unassembled WGS sequence"/>
</dbReference>
<proteinExistence type="predicted"/>
<dbReference type="EnsemblMetazoa" id="AQUA014596-RA">
    <property type="protein sequence ID" value="AQUA014596-PA"/>
    <property type="gene ID" value="AQUA014596"/>
</dbReference>
<organism evidence="2 3">
    <name type="scientific">Anopheles quadriannulatus</name>
    <name type="common">Mosquito</name>
    <dbReference type="NCBI Taxonomy" id="34691"/>
    <lineage>
        <taxon>Eukaryota</taxon>
        <taxon>Metazoa</taxon>
        <taxon>Ecdysozoa</taxon>
        <taxon>Arthropoda</taxon>
        <taxon>Hexapoda</taxon>
        <taxon>Insecta</taxon>
        <taxon>Pterygota</taxon>
        <taxon>Neoptera</taxon>
        <taxon>Endopterygota</taxon>
        <taxon>Diptera</taxon>
        <taxon>Nematocera</taxon>
        <taxon>Culicoidea</taxon>
        <taxon>Culicidae</taxon>
        <taxon>Anophelinae</taxon>
        <taxon>Anopheles</taxon>
    </lineage>
</organism>
<evidence type="ECO:0000313" key="3">
    <source>
        <dbReference type="Proteomes" id="UP000076407"/>
    </source>
</evidence>